<dbReference type="PANTHER" id="PTHR43570:SF16">
    <property type="entry name" value="ALDEHYDE DEHYDROGENASE TYPE III, ISOFORM Q"/>
    <property type="match status" value="1"/>
</dbReference>
<dbReference type="FunFam" id="3.40.605.10:FF:000004">
    <property type="entry name" value="Aldehyde dehydrogenase"/>
    <property type="match status" value="1"/>
</dbReference>
<dbReference type="EMBL" id="OA884060">
    <property type="protein sequence ID" value="CAD7280224.1"/>
    <property type="molecule type" value="Genomic_DNA"/>
</dbReference>
<feature type="domain" description="Aldehyde dehydrogenase" evidence="5">
    <location>
        <begin position="228"/>
        <end position="412"/>
    </location>
</feature>
<reference evidence="6" key="1">
    <citation type="submission" date="2020-11" db="EMBL/GenBank/DDBJ databases">
        <authorList>
            <person name="Tran Van P."/>
        </authorList>
    </citation>
    <scope>NUCLEOTIDE SEQUENCE</scope>
</reference>
<dbReference type="AlphaFoldDB" id="A0A7R9BTG1"/>
<dbReference type="InterPro" id="IPR016160">
    <property type="entry name" value="Ald_DH_CS_CYS"/>
</dbReference>
<dbReference type="SUPFAM" id="SSF53720">
    <property type="entry name" value="ALDH-like"/>
    <property type="match status" value="1"/>
</dbReference>
<evidence type="ECO:0000256" key="2">
    <source>
        <dbReference type="ARBA" id="ARBA00023002"/>
    </source>
</evidence>
<organism evidence="6">
    <name type="scientific">Notodromas monacha</name>
    <dbReference type="NCBI Taxonomy" id="399045"/>
    <lineage>
        <taxon>Eukaryota</taxon>
        <taxon>Metazoa</taxon>
        <taxon>Ecdysozoa</taxon>
        <taxon>Arthropoda</taxon>
        <taxon>Crustacea</taxon>
        <taxon>Oligostraca</taxon>
        <taxon>Ostracoda</taxon>
        <taxon>Podocopa</taxon>
        <taxon>Podocopida</taxon>
        <taxon>Cypridocopina</taxon>
        <taxon>Cypridoidea</taxon>
        <taxon>Cyprididae</taxon>
        <taxon>Notodromas</taxon>
    </lineage>
</organism>
<dbReference type="PIRSF" id="PIRSF036492">
    <property type="entry name" value="ALDH"/>
    <property type="match status" value="1"/>
</dbReference>
<feature type="non-terminal residue" evidence="6">
    <location>
        <position position="483"/>
    </location>
</feature>
<accession>A0A7R9BTG1</accession>
<keyword evidence="7" id="KW-1185">Reference proteome</keyword>
<dbReference type="InterPro" id="IPR016161">
    <property type="entry name" value="Ald_DH/histidinol_DH"/>
</dbReference>
<feature type="domain" description="Aldehyde dehydrogenase" evidence="5">
    <location>
        <begin position="3"/>
        <end position="197"/>
    </location>
</feature>
<dbReference type="Gene3D" id="3.40.309.10">
    <property type="entry name" value="Aldehyde Dehydrogenase, Chain A, domain 2"/>
    <property type="match status" value="1"/>
</dbReference>
<evidence type="ECO:0000256" key="4">
    <source>
        <dbReference type="PIRSR" id="PIRSR036492-1"/>
    </source>
</evidence>
<evidence type="ECO:0000256" key="3">
    <source>
        <dbReference type="ARBA" id="ARBA00023027"/>
    </source>
</evidence>
<evidence type="ECO:0000313" key="7">
    <source>
        <dbReference type="Proteomes" id="UP000678499"/>
    </source>
</evidence>
<keyword evidence="2" id="KW-0560">Oxidoreductase</keyword>
<dbReference type="PANTHER" id="PTHR43570">
    <property type="entry name" value="ALDEHYDE DEHYDROGENASE"/>
    <property type="match status" value="1"/>
</dbReference>
<keyword evidence="3" id="KW-0520">NAD</keyword>
<dbReference type="GO" id="GO:0006081">
    <property type="term" value="P:aldehyde metabolic process"/>
    <property type="evidence" value="ECO:0007669"/>
    <property type="project" value="InterPro"/>
</dbReference>
<evidence type="ECO:0000313" key="6">
    <source>
        <dbReference type="EMBL" id="CAD7280224.1"/>
    </source>
</evidence>
<dbReference type="PROSITE" id="PS00070">
    <property type="entry name" value="ALDEHYDE_DEHYDR_CYS"/>
    <property type="match status" value="1"/>
</dbReference>
<dbReference type="EMBL" id="CAJPEX010002023">
    <property type="protein sequence ID" value="CAG0920376.1"/>
    <property type="molecule type" value="Genomic_DNA"/>
</dbReference>
<name>A0A7R9BTG1_9CRUS</name>
<gene>
    <name evidence="6" type="ORF">NMOB1V02_LOCUS7886</name>
</gene>
<dbReference type="FunFam" id="3.40.309.10:FF:000003">
    <property type="entry name" value="Aldehyde dehydrogenase"/>
    <property type="match status" value="1"/>
</dbReference>
<dbReference type="Proteomes" id="UP000678499">
    <property type="component" value="Unassembled WGS sequence"/>
</dbReference>
<dbReference type="Gene3D" id="3.40.605.10">
    <property type="entry name" value="Aldehyde Dehydrogenase, Chain A, domain 1"/>
    <property type="match status" value="1"/>
</dbReference>
<sequence>MAPVSFRKDQLRNMRAMMLQEADRLAAATKADLGKPYQEFYMSEIVLTVSEIDSMMENLNSYVANEARARSLATMNDTLEIQQSPLGVVLIIGAWNYPVSLMMLPALGAIAAGNCIVFKPSEVASHTETVLTNAIEKYLDKRCFRVATGGVKETTALLKQKFDHIFFTGSTAVGKIVYQAAAKQMTPCILELGGKRQVFECPKKIVINIPESYIIDGEIYGVSFVIHSPCYLDNTVNMKIATKRIMSGKLLNAGQTCIAPDYLMCTPAVRDAFIREATEVLKTWFPEGPKDTDDYCRIINDVRFQLSFLQASKLKQLIESSGKIQIGGHFDAASKYVSPTILVDVKLSDPIMQEEIFGPVLPIIVVQNHEEAISIINQRDHPLTTYVFSTDNKVIEQFATKTSSGSFVVNETVFHFAGKFHLVYFSRLNFNLVFLNMSVESLPFGGVGMSGLGKYHGKASFDAFVNKRAVMKKTFNPLIETAG</sequence>
<feature type="active site" evidence="4">
    <location>
        <position position="257"/>
    </location>
</feature>
<evidence type="ECO:0000259" key="5">
    <source>
        <dbReference type="Pfam" id="PF00171"/>
    </source>
</evidence>
<proteinExistence type="inferred from homology"/>
<feature type="active site" evidence="4">
    <location>
        <position position="191"/>
    </location>
</feature>
<comment type="similarity">
    <text evidence="1">Belongs to the aldehyde dehydrogenase family.</text>
</comment>
<dbReference type="GO" id="GO:0004029">
    <property type="term" value="F:aldehyde dehydrogenase (NAD+) activity"/>
    <property type="evidence" value="ECO:0007669"/>
    <property type="project" value="TreeGrafter"/>
</dbReference>
<dbReference type="OrthoDB" id="440325at2759"/>
<dbReference type="InterPro" id="IPR016162">
    <property type="entry name" value="Ald_DH_N"/>
</dbReference>
<dbReference type="Pfam" id="PF00171">
    <property type="entry name" value="Aldedh"/>
    <property type="match status" value="2"/>
</dbReference>
<dbReference type="InterPro" id="IPR015590">
    <property type="entry name" value="Aldehyde_DH_dom"/>
</dbReference>
<dbReference type="InterPro" id="IPR016163">
    <property type="entry name" value="Ald_DH_C"/>
</dbReference>
<dbReference type="GO" id="GO:0005737">
    <property type="term" value="C:cytoplasm"/>
    <property type="evidence" value="ECO:0007669"/>
    <property type="project" value="TreeGrafter"/>
</dbReference>
<dbReference type="InterPro" id="IPR012394">
    <property type="entry name" value="Aldehyde_DH_NAD(P)"/>
</dbReference>
<protein>
    <recommendedName>
        <fullName evidence="5">Aldehyde dehydrogenase domain-containing protein</fullName>
    </recommendedName>
</protein>
<evidence type="ECO:0000256" key="1">
    <source>
        <dbReference type="ARBA" id="ARBA00009986"/>
    </source>
</evidence>